<sequence length="307" mass="34251">MNLPTSLPTLAATRERRVMALSQPDASRTRRQLLQRSGLLSLAISPGAMLLAAPPAQAEVVDLAEAIDKAGRQRMLSQRMLKAWCAQALEVRGPQPQQVQQESMRRFGEQLLELGDYASTPELRQTYDEMQRSWQSTRQLLGETPRPDARLGRHLSERSSELLSLAQRATVQFEQLSGQPLARHINLSGRQRMLSQRLATLYLLRAIDAAPADAERLQALARQDFLTGQRELHEAARAQPQISRLLMLADQQFLFFDAALRQPVPGAAQRGRTGGLAPLNDVYTTSERILEVMEEATRLFARQGGLG</sequence>
<keyword evidence="3" id="KW-1133">Transmembrane helix</keyword>
<evidence type="ECO:0000256" key="2">
    <source>
        <dbReference type="ARBA" id="ARBA00022692"/>
    </source>
</evidence>
<keyword evidence="4" id="KW-0472">Membrane</keyword>
<dbReference type="Gene3D" id="1.20.120.960">
    <property type="entry name" value="Histidine kinase NarX, sensor domain"/>
    <property type="match status" value="1"/>
</dbReference>
<evidence type="ECO:0000256" key="4">
    <source>
        <dbReference type="ARBA" id="ARBA00023136"/>
    </source>
</evidence>
<protein>
    <submittedName>
        <fullName evidence="6">Type IV pili methyl-accepting chemotaxis transducer N-terminal domain-containing protein</fullName>
    </submittedName>
</protein>
<feature type="domain" description="NarX-like N-terminal" evidence="5">
    <location>
        <begin position="64"/>
        <end position="141"/>
    </location>
</feature>
<dbReference type="Proteomes" id="UP001368500">
    <property type="component" value="Unassembled WGS sequence"/>
</dbReference>
<feature type="domain" description="NarX-like N-terminal" evidence="5">
    <location>
        <begin position="181"/>
        <end position="219"/>
    </location>
</feature>
<evidence type="ECO:0000313" key="6">
    <source>
        <dbReference type="EMBL" id="MEK8025384.1"/>
    </source>
</evidence>
<dbReference type="EMBL" id="JBBUTF010000004">
    <property type="protein sequence ID" value="MEK8025384.1"/>
    <property type="molecule type" value="Genomic_DNA"/>
</dbReference>
<evidence type="ECO:0000259" key="5">
    <source>
        <dbReference type="Pfam" id="PF13675"/>
    </source>
</evidence>
<reference evidence="6 7" key="1">
    <citation type="submission" date="2024-04" db="EMBL/GenBank/DDBJ databases">
        <title>Novel species of the genus Ideonella isolated from streams.</title>
        <authorList>
            <person name="Lu H."/>
        </authorList>
    </citation>
    <scope>NUCLEOTIDE SEQUENCE [LARGE SCALE GENOMIC DNA]</scope>
    <source>
        <strain evidence="6 7">BYS139W</strain>
    </source>
</reference>
<gene>
    <name evidence="6" type="ORF">AACH11_05365</name>
</gene>
<proteinExistence type="predicted"/>
<comment type="subcellular location">
    <subcellularLocation>
        <location evidence="1">Membrane</location>
        <topology evidence="1">Multi-pass membrane protein</topology>
    </subcellularLocation>
</comment>
<organism evidence="6 7">
    <name type="scientific">Pseudaquabacterium rugosum</name>
    <dbReference type="NCBI Taxonomy" id="2984194"/>
    <lineage>
        <taxon>Bacteria</taxon>
        <taxon>Pseudomonadati</taxon>
        <taxon>Pseudomonadota</taxon>
        <taxon>Betaproteobacteria</taxon>
        <taxon>Burkholderiales</taxon>
        <taxon>Sphaerotilaceae</taxon>
        <taxon>Pseudaquabacterium</taxon>
    </lineage>
</organism>
<evidence type="ECO:0000256" key="3">
    <source>
        <dbReference type="ARBA" id="ARBA00022989"/>
    </source>
</evidence>
<keyword evidence="2" id="KW-0812">Transmembrane</keyword>
<dbReference type="InterPro" id="IPR042295">
    <property type="entry name" value="NarX-like_N_sf"/>
</dbReference>
<dbReference type="RefSeq" id="WP_341373167.1">
    <property type="nucleotide sequence ID" value="NZ_JBBUTF010000004.1"/>
</dbReference>
<dbReference type="InterPro" id="IPR006311">
    <property type="entry name" value="TAT_signal"/>
</dbReference>
<keyword evidence="7" id="KW-1185">Reference proteome</keyword>
<comment type="caution">
    <text evidence="6">The sequence shown here is derived from an EMBL/GenBank/DDBJ whole genome shotgun (WGS) entry which is preliminary data.</text>
</comment>
<dbReference type="PROSITE" id="PS51318">
    <property type="entry name" value="TAT"/>
    <property type="match status" value="1"/>
</dbReference>
<evidence type="ECO:0000313" key="7">
    <source>
        <dbReference type="Proteomes" id="UP001368500"/>
    </source>
</evidence>
<evidence type="ECO:0000256" key="1">
    <source>
        <dbReference type="ARBA" id="ARBA00004141"/>
    </source>
</evidence>
<name>A0ABU9B6M5_9BURK</name>
<dbReference type="Pfam" id="PF13675">
    <property type="entry name" value="PilJ"/>
    <property type="match status" value="2"/>
</dbReference>
<dbReference type="InterPro" id="IPR029095">
    <property type="entry name" value="NarX-like_N"/>
</dbReference>
<accession>A0ABU9B6M5</accession>